<gene>
    <name evidence="1" type="ORF">SAY87_015853</name>
</gene>
<comment type="caution">
    <text evidence="1">The sequence shown here is derived from an EMBL/GenBank/DDBJ whole genome shotgun (WGS) entry which is preliminary data.</text>
</comment>
<keyword evidence="2" id="KW-1185">Reference proteome</keyword>
<reference evidence="1 2" key="1">
    <citation type="journal article" date="2023" name="Hortic Res">
        <title>Pangenome of water caltrop reveals structural variations and asymmetric subgenome divergence after allopolyploidization.</title>
        <authorList>
            <person name="Zhang X."/>
            <person name="Chen Y."/>
            <person name="Wang L."/>
            <person name="Yuan Y."/>
            <person name="Fang M."/>
            <person name="Shi L."/>
            <person name="Lu R."/>
            <person name="Comes H.P."/>
            <person name="Ma Y."/>
            <person name="Chen Y."/>
            <person name="Huang G."/>
            <person name="Zhou Y."/>
            <person name="Zheng Z."/>
            <person name="Qiu Y."/>
        </authorList>
    </citation>
    <scope>NUCLEOTIDE SEQUENCE [LARGE SCALE GENOMIC DNA]</scope>
    <source>
        <tissue evidence="1">Roots</tissue>
    </source>
</reference>
<sequence>MALCESRADSLSQAHRVTSSLLVVLLLPPSVLISIRLPSPLSLSLCPFLSSFLHPPSQTQGPQSLTSASSSWSLLSSDQRLFRINCPIPGLFPDRLPI</sequence>
<protein>
    <submittedName>
        <fullName evidence="1">Uncharacterized protein</fullName>
    </submittedName>
</protein>
<dbReference type="AlphaFoldDB" id="A0AAN7QUZ4"/>
<name>A0AAN7QUZ4_9MYRT</name>
<accession>A0AAN7QUZ4</accession>
<dbReference type="Proteomes" id="UP001345219">
    <property type="component" value="Chromosome 13"/>
</dbReference>
<proteinExistence type="predicted"/>
<evidence type="ECO:0000313" key="1">
    <source>
        <dbReference type="EMBL" id="KAK4779747.1"/>
    </source>
</evidence>
<dbReference type="EMBL" id="JAXIOK010000001">
    <property type="protein sequence ID" value="KAK4779747.1"/>
    <property type="molecule type" value="Genomic_DNA"/>
</dbReference>
<organism evidence="1 2">
    <name type="scientific">Trapa incisa</name>
    <dbReference type="NCBI Taxonomy" id="236973"/>
    <lineage>
        <taxon>Eukaryota</taxon>
        <taxon>Viridiplantae</taxon>
        <taxon>Streptophyta</taxon>
        <taxon>Embryophyta</taxon>
        <taxon>Tracheophyta</taxon>
        <taxon>Spermatophyta</taxon>
        <taxon>Magnoliopsida</taxon>
        <taxon>eudicotyledons</taxon>
        <taxon>Gunneridae</taxon>
        <taxon>Pentapetalae</taxon>
        <taxon>rosids</taxon>
        <taxon>malvids</taxon>
        <taxon>Myrtales</taxon>
        <taxon>Lythraceae</taxon>
        <taxon>Trapa</taxon>
    </lineage>
</organism>
<evidence type="ECO:0000313" key="2">
    <source>
        <dbReference type="Proteomes" id="UP001345219"/>
    </source>
</evidence>